<gene>
    <name evidence="1" type="ORF">SAMN04489743_2103</name>
</gene>
<proteinExistence type="predicted"/>
<sequence>MVMLWGPRVNDPRATLHCHGFSSTDGEGLAKDDPNHPDEWGVFVGWWPGKYVPTDSCAWLDALVEVGPSPDVFVDAITAQTSTASTPPVRVMLGGYSGVEFDHAVKGDVDITACDRGKFCIHSSLSHECTRWYSSAAERETYRVVDMNGQRGVLWVVQFHESINPDLTREARAVFDSIVFSK</sequence>
<dbReference type="Proteomes" id="UP000198751">
    <property type="component" value="Chromosome I"/>
</dbReference>
<protein>
    <submittedName>
        <fullName evidence="1">Uncharacterized protein</fullName>
    </submittedName>
</protein>
<organism evidence="1 2">
    <name type="scientific">Pseudarthrobacter equi</name>
    <dbReference type="NCBI Taxonomy" id="728066"/>
    <lineage>
        <taxon>Bacteria</taxon>
        <taxon>Bacillati</taxon>
        <taxon>Actinomycetota</taxon>
        <taxon>Actinomycetes</taxon>
        <taxon>Micrococcales</taxon>
        <taxon>Micrococcaceae</taxon>
        <taxon>Pseudarthrobacter</taxon>
    </lineage>
</organism>
<evidence type="ECO:0000313" key="1">
    <source>
        <dbReference type="EMBL" id="SDT23343.1"/>
    </source>
</evidence>
<reference evidence="2" key="1">
    <citation type="submission" date="2016-10" db="EMBL/GenBank/DDBJ databases">
        <authorList>
            <person name="Varghese N."/>
            <person name="Submissions S."/>
        </authorList>
    </citation>
    <scope>NUCLEOTIDE SEQUENCE [LARGE SCALE GENOMIC DNA]</scope>
    <source>
        <strain evidence="2">IMMIB L-1606</strain>
    </source>
</reference>
<dbReference type="EMBL" id="LT629779">
    <property type="protein sequence ID" value="SDT23343.1"/>
    <property type="molecule type" value="Genomic_DNA"/>
</dbReference>
<evidence type="ECO:0000313" key="2">
    <source>
        <dbReference type="Proteomes" id="UP000198751"/>
    </source>
</evidence>
<accession>A0A1H1YPE9</accession>
<name>A0A1H1YPE9_9MICC</name>
<dbReference type="AlphaFoldDB" id="A0A1H1YPE9"/>
<keyword evidence="2" id="KW-1185">Reference proteome</keyword>